<dbReference type="eggNOG" id="COG1410">
    <property type="taxonomic scope" value="Bacteria"/>
</dbReference>
<name>F1T966_9FIRM</name>
<dbReference type="InterPro" id="IPR037010">
    <property type="entry name" value="VitB12-dep_Met_synth_activ_sf"/>
</dbReference>
<evidence type="ECO:0000313" key="1">
    <source>
        <dbReference type="EMBL" id="EGD49048.1"/>
    </source>
</evidence>
<dbReference type="AlphaFoldDB" id="F1T966"/>
<dbReference type="GO" id="GO:0008705">
    <property type="term" value="F:methionine synthase activity"/>
    <property type="evidence" value="ECO:0007669"/>
    <property type="project" value="InterPro"/>
</dbReference>
<dbReference type="SUPFAM" id="SSF56507">
    <property type="entry name" value="Methionine synthase activation domain-like"/>
    <property type="match status" value="1"/>
</dbReference>
<dbReference type="RefSeq" id="WP_004617130.1">
    <property type="nucleotide sequence ID" value="NZ_ACXX02000002.1"/>
</dbReference>
<gene>
    <name evidence="1" type="ORF">Cpap_3477</name>
</gene>
<dbReference type="OrthoDB" id="9816190at2"/>
<dbReference type="Proteomes" id="UP000003860">
    <property type="component" value="Unassembled WGS sequence"/>
</dbReference>
<evidence type="ECO:0000313" key="2">
    <source>
        <dbReference type="Proteomes" id="UP000003860"/>
    </source>
</evidence>
<reference evidence="1" key="2">
    <citation type="submission" date="2011-01" db="EMBL/GenBank/DDBJ databases">
        <title>The Non-contiguous Finished genome of Clostridium papyrosolvens.</title>
        <authorList>
            <person name="Lucas S."/>
            <person name="Copeland A."/>
            <person name="Lapidus A."/>
            <person name="Cheng J.-F."/>
            <person name="Goodwin L."/>
            <person name="Pitluck S."/>
            <person name="Misra M."/>
            <person name="Chertkov O."/>
            <person name="Detter J.C."/>
            <person name="Han C."/>
            <person name="Tapia R."/>
            <person name="Land M."/>
            <person name="Hauser L."/>
            <person name="Kyrpides N."/>
            <person name="Ivanova N."/>
            <person name="Pagani I."/>
            <person name="Mouttaki H."/>
            <person name="He Z."/>
            <person name="Zhou J."/>
            <person name="Hemme C.L."/>
            <person name="Woyke T."/>
        </authorList>
    </citation>
    <scope>NUCLEOTIDE SEQUENCE [LARGE SCALE GENOMIC DNA]</scope>
    <source>
        <strain evidence="1">DSM 2782</strain>
    </source>
</reference>
<dbReference type="Gene3D" id="3.40.109.40">
    <property type="match status" value="1"/>
</dbReference>
<organism evidence="1 2">
    <name type="scientific">Ruminiclostridium papyrosolvens DSM 2782</name>
    <dbReference type="NCBI Taxonomy" id="588581"/>
    <lineage>
        <taxon>Bacteria</taxon>
        <taxon>Bacillati</taxon>
        <taxon>Bacillota</taxon>
        <taxon>Clostridia</taxon>
        <taxon>Eubacteriales</taxon>
        <taxon>Oscillospiraceae</taxon>
        <taxon>Ruminiclostridium</taxon>
    </lineage>
</organism>
<dbReference type="STRING" id="588581.Cpap_3477"/>
<protein>
    <submittedName>
        <fullName evidence="1">Vitamin B12 dependent methionine synthase activation region</fullName>
    </submittedName>
</protein>
<proteinExistence type="predicted"/>
<reference evidence="1" key="1">
    <citation type="submission" date="2009-07" db="EMBL/GenBank/DDBJ databases">
        <authorList>
            <consortium name="US DOE Joint Genome Institute (JGI-PGF)"/>
            <person name="Lucas S."/>
            <person name="Copeland A."/>
            <person name="Lapidus A."/>
            <person name="Glavina del Rio T."/>
            <person name="Tice H."/>
            <person name="Bruce D."/>
            <person name="Goodwin L."/>
            <person name="Pitluck S."/>
            <person name="Larimer F."/>
            <person name="Land M.L."/>
            <person name="Mouttaki H."/>
            <person name="He Z."/>
            <person name="Zhou J."/>
            <person name="Hemme C.L."/>
        </authorList>
    </citation>
    <scope>NUCLEOTIDE SEQUENCE</scope>
    <source>
        <strain evidence="1">DSM 2782</strain>
    </source>
</reference>
<sequence>MDETLKSKIKYFENIPAVPNKDRILSRLGYRNGVTELKASDLSLIEDCIKQGTYLCQPSGAYINIPIKEKSVSGVVLDNNISLMSESLSKLLKDSHSVILMAATVGHEVSKKVFTEIEKGNASAGLILDSVASQTADAALDWLVQMLNKMLIREGKKLTKHRYSPGFGDLPLLYQKDIFEALELFRLNMALTEKFMLIPEKSVIAIAGVEDKGELNI</sequence>
<comment type="caution">
    <text evidence="1">The sequence shown here is derived from an EMBL/GenBank/DDBJ whole genome shotgun (WGS) entry which is preliminary data.</text>
</comment>
<keyword evidence="2" id="KW-1185">Reference proteome</keyword>
<accession>F1T966</accession>
<dbReference type="EMBL" id="ACXX02000002">
    <property type="protein sequence ID" value="EGD49048.1"/>
    <property type="molecule type" value="Genomic_DNA"/>
</dbReference>